<feature type="coiled-coil region" evidence="1">
    <location>
        <begin position="137"/>
        <end position="171"/>
    </location>
</feature>
<dbReference type="EMBL" id="BQXS01009951">
    <property type="protein sequence ID" value="GKT32185.1"/>
    <property type="molecule type" value="Genomic_DNA"/>
</dbReference>
<dbReference type="Proteomes" id="UP001057375">
    <property type="component" value="Unassembled WGS sequence"/>
</dbReference>
<accession>A0ABQ5KMM6</accession>
<evidence type="ECO:0000313" key="2">
    <source>
        <dbReference type="EMBL" id="GKT32185.1"/>
    </source>
</evidence>
<protein>
    <submittedName>
        <fullName evidence="2">Uncharacterized protein</fullName>
    </submittedName>
</protein>
<keyword evidence="3" id="KW-1185">Reference proteome</keyword>
<comment type="caution">
    <text evidence="2">The sequence shown here is derived from an EMBL/GenBank/DDBJ whole genome shotgun (WGS) entry which is preliminary data.</text>
</comment>
<organism evidence="2 3">
    <name type="scientific">Aduncisulcus paluster</name>
    <dbReference type="NCBI Taxonomy" id="2918883"/>
    <lineage>
        <taxon>Eukaryota</taxon>
        <taxon>Metamonada</taxon>
        <taxon>Carpediemonas-like organisms</taxon>
        <taxon>Aduncisulcus</taxon>
    </lineage>
</organism>
<reference evidence="2" key="1">
    <citation type="submission" date="2022-03" db="EMBL/GenBank/DDBJ databases">
        <title>Draft genome sequence of Aduncisulcus paluster, a free-living microaerophilic Fornicata.</title>
        <authorList>
            <person name="Yuyama I."/>
            <person name="Kume K."/>
            <person name="Tamura T."/>
            <person name="Inagaki Y."/>
            <person name="Hashimoto T."/>
        </authorList>
    </citation>
    <scope>NUCLEOTIDE SEQUENCE</scope>
    <source>
        <strain evidence="2">NY0171</strain>
    </source>
</reference>
<proteinExistence type="predicted"/>
<sequence length="210" mass="24622">MEHFKPKHSYDRVRYLCKSYIEKSSAGTYGRVDSPVTRMLFQFAKEVELSISHLKAEHKRLEKKLKYKNQIVDQWELMFGRGYESIEKDTLDDLEMKRFLAIPATELPQDAYEKLYGKSAPTPADILESLERKNREIQTGQAVILEQQKRIQELERDLDSAHKRAEHYAKRVASQFAEEAITAMHKDLSDIYGLEEQQKRELKAEIDVDK</sequence>
<evidence type="ECO:0000313" key="3">
    <source>
        <dbReference type="Proteomes" id="UP001057375"/>
    </source>
</evidence>
<evidence type="ECO:0000256" key="1">
    <source>
        <dbReference type="SAM" id="Coils"/>
    </source>
</evidence>
<keyword evidence="1" id="KW-0175">Coiled coil</keyword>
<gene>
    <name evidence="2" type="ORF">ADUPG1_006390</name>
</gene>
<name>A0ABQ5KMM6_9EUKA</name>